<proteinExistence type="predicted"/>
<comment type="caution">
    <text evidence="1">The sequence shown here is derived from an EMBL/GenBank/DDBJ whole genome shotgun (WGS) entry which is preliminary data.</text>
</comment>
<reference evidence="1" key="1">
    <citation type="submission" date="2023-03" db="EMBL/GenBank/DDBJ databases">
        <title>Actinorhabdospora filicis NBRC 111898.</title>
        <authorList>
            <person name="Ichikawa N."/>
            <person name="Sato H."/>
            <person name="Tonouchi N."/>
        </authorList>
    </citation>
    <scope>NUCLEOTIDE SEQUENCE</scope>
    <source>
        <strain evidence="1">NBRC 111898</strain>
    </source>
</reference>
<dbReference type="RefSeq" id="WP_285663777.1">
    <property type="nucleotide sequence ID" value="NZ_BSTX01000002.1"/>
</dbReference>
<dbReference type="EMBL" id="BSTX01000002">
    <property type="protein sequence ID" value="GLZ78627.1"/>
    <property type="molecule type" value="Genomic_DNA"/>
</dbReference>
<sequence length="225" mass="23135">MNTYATPEPITAAVSLSAAEIRVSATDRADTTVEVRPADPADATDVAAAERARVEYAGGRLTVKDRSRVRYQPGRLVVTVGLPTGSALAVTVRDGGLSGEGRLGPVRAHVADGHIRLDSAGELRLSTERGDISVDRAADGVHATVSHGSVVIGELRRGLAELSVGAGRIGVGVPEGTAIVLDAKTALGRVRDNLGDLPEPSGDDTAELRAHLGSGDIVLDRVSGN</sequence>
<dbReference type="AlphaFoldDB" id="A0A9W6SMH4"/>
<organism evidence="1 2">
    <name type="scientific">Actinorhabdospora filicis</name>
    <dbReference type="NCBI Taxonomy" id="1785913"/>
    <lineage>
        <taxon>Bacteria</taxon>
        <taxon>Bacillati</taxon>
        <taxon>Actinomycetota</taxon>
        <taxon>Actinomycetes</taxon>
        <taxon>Micromonosporales</taxon>
        <taxon>Micromonosporaceae</taxon>
        <taxon>Actinorhabdospora</taxon>
    </lineage>
</organism>
<accession>A0A9W6SMH4</accession>
<protein>
    <recommendedName>
        <fullName evidence="3">Adhesin domain-containing protein</fullName>
    </recommendedName>
</protein>
<gene>
    <name evidence="1" type="ORF">Afil01_34340</name>
</gene>
<keyword evidence="2" id="KW-1185">Reference proteome</keyword>
<dbReference type="Proteomes" id="UP001165079">
    <property type="component" value="Unassembled WGS sequence"/>
</dbReference>
<evidence type="ECO:0000313" key="1">
    <source>
        <dbReference type="EMBL" id="GLZ78627.1"/>
    </source>
</evidence>
<name>A0A9W6SMH4_9ACTN</name>
<evidence type="ECO:0008006" key="3">
    <source>
        <dbReference type="Google" id="ProtNLM"/>
    </source>
</evidence>
<evidence type="ECO:0000313" key="2">
    <source>
        <dbReference type="Proteomes" id="UP001165079"/>
    </source>
</evidence>